<dbReference type="Proteomes" id="UP001642360">
    <property type="component" value="Unassembled WGS sequence"/>
</dbReference>
<dbReference type="PANTHER" id="PTHR13448">
    <property type="entry name" value="TRANSMEMBRANE PROTEIN 214"/>
    <property type="match status" value="1"/>
</dbReference>
<evidence type="ECO:0000256" key="5">
    <source>
        <dbReference type="ARBA" id="ARBA00022703"/>
    </source>
</evidence>
<evidence type="ECO:0000256" key="9">
    <source>
        <dbReference type="ARBA" id="ARBA00023180"/>
    </source>
</evidence>
<dbReference type="AlphaFoldDB" id="A0ABC8SJ06"/>
<keyword evidence="4" id="KW-0812">Transmembrane</keyword>
<dbReference type="PANTHER" id="PTHR13448:SF0">
    <property type="entry name" value="TRANSMEMBRANE PROTEIN 214"/>
    <property type="match status" value="1"/>
</dbReference>
<comment type="function">
    <text evidence="10">Critical mediator, in cooperation with CASP4, of endoplasmic reticulum-stress induced apoptosis. Required or the activation of CASP4 following endoplasmic reticulum stress.</text>
</comment>
<evidence type="ECO:0000256" key="10">
    <source>
        <dbReference type="ARBA" id="ARBA00024938"/>
    </source>
</evidence>
<accession>A0ABC8SJ06</accession>
<gene>
    <name evidence="12" type="ORF">ILEXP_LOCUS24440</name>
</gene>
<keyword evidence="13" id="KW-1185">Reference proteome</keyword>
<reference evidence="12 13" key="1">
    <citation type="submission" date="2024-02" db="EMBL/GenBank/DDBJ databases">
        <authorList>
            <person name="Vignale AGUSTIN F."/>
            <person name="Sosa J E."/>
            <person name="Modenutti C."/>
        </authorList>
    </citation>
    <scope>NUCLEOTIDE SEQUENCE [LARGE SCALE GENOMIC DNA]</scope>
</reference>
<evidence type="ECO:0008006" key="14">
    <source>
        <dbReference type="Google" id="ProtNLM"/>
    </source>
</evidence>
<evidence type="ECO:0000256" key="11">
    <source>
        <dbReference type="SAM" id="MobiDB-lite"/>
    </source>
</evidence>
<feature type="compositionally biased region" description="Acidic residues" evidence="11">
    <location>
        <begin position="98"/>
        <end position="107"/>
    </location>
</feature>
<feature type="region of interest" description="Disordered" evidence="11">
    <location>
        <begin position="93"/>
        <end position="131"/>
    </location>
</feature>
<evidence type="ECO:0000256" key="4">
    <source>
        <dbReference type="ARBA" id="ARBA00022692"/>
    </source>
</evidence>
<dbReference type="Pfam" id="PF10151">
    <property type="entry name" value="TMEM214"/>
    <property type="match status" value="1"/>
</dbReference>
<keyword evidence="7" id="KW-1133">Transmembrane helix</keyword>
<evidence type="ECO:0000256" key="8">
    <source>
        <dbReference type="ARBA" id="ARBA00023136"/>
    </source>
</evidence>
<feature type="compositionally biased region" description="Basic residues" evidence="11">
    <location>
        <begin position="122"/>
        <end position="131"/>
    </location>
</feature>
<keyword evidence="9" id="KW-0325">Glycoprotein</keyword>
<protein>
    <recommendedName>
        <fullName evidence="14">Transmembrane protein</fullName>
    </recommendedName>
</protein>
<evidence type="ECO:0000256" key="6">
    <source>
        <dbReference type="ARBA" id="ARBA00022824"/>
    </source>
</evidence>
<evidence type="ECO:0000256" key="2">
    <source>
        <dbReference type="ARBA" id="ARBA00007984"/>
    </source>
</evidence>
<comment type="subunit">
    <text evidence="3">Constitutively interacts with CASP4; required for the localization of procaspase 4 to the ER.</text>
</comment>
<sequence length="582" mass="64543">MEDEDLKAIEEILREDRYGVVSEQNDDHGWQTVSYQKKNRRKQVKQTPENFSGGIGVGVSGDVFLSIEQHSEDRRRRLETQRAAIAAAVGDNSAVAGDGEDGSDVDGDFPGGVVENGDVKKSKPKKPKKPKVSVAEAAAKIDASDLYAFLLDIDASYESQQDIQLMRLADYFGRAFSKVNASQFPWMKIIKESSIAKMVDIPLGHIAEAVYKTSVDWLNQRSLDALGAFVLWSLDSILDDLALHQGPVKSKKMVQQAPPKSQVAIFVVLSMVLRRKPDVLISLLPIIKENSRYQGQDKLPVIVWAINQACQGDLVLGLFMWVHYLLPMLSSKSSCNPQSRDLILQLVERILSPPKAHTILVNGAVRKGERLVPPSALELLVRATFPAPSARVKATERFEAIYPTLKDVALAVAPGSKAMRLVTQQIMPFSVKAAGEGIPDLSREASDLFIWCLAQNPDCYKQWDDIYLDNIEASINILKKLSDEWKVHSVKHANHDSLKVTLKSFKEKNEKAMGSENDTARLASLKDAQKYCKIILGRVVRGHVCMKNIVFVTVAFAIGAAFISKAMPSWDLDKLFVKPNLP</sequence>
<name>A0ABC8SJ06_9AQUA</name>
<comment type="subcellular location">
    <subcellularLocation>
        <location evidence="1">Endoplasmic reticulum membrane</location>
        <topology evidence="1">Multi-pass membrane protein</topology>
    </subcellularLocation>
</comment>
<comment type="caution">
    <text evidence="12">The sequence shown here is derived from an EMBL/GenBank/DDBJ whole genome shotgun (WGS) entry which is preliminary data.</text>
</comment>
<comment type="similarity">
    <text evidence="2">Belongs to the TMEM214 family.</text>
</comment>
<dbReference type="EMBL" id="CAUOFW020002780">
    <property type="protein sequence ID" value="CAK9156026.1"/>
    <property type="molecule type" value="Genomic_DNA"/>
</dbReference>
<evidence type="ECO:0000256" key="3">
    <source>
        <dbReference type="ARBA" id="ARBA00011720"/>
    </source>
</evidence>
<dbReference type="InterPro" id="IPR019308">
    <property type="entry name" value="TMEM214"/>
</dbReference>
<evidence type="ECO:0000313" key="12">
    <source>
        <dbReference type="EMBL" id="CAK9156026.1"/>
    </source>
</evidence>
<organism evidence="12 13">
    <name type="scientific">Ilex paraguariensis</name>
    <name type="common">yerba mate</name>
    <dbReference type="NCBI Taxonomy" id="185542"/>
    <lineage>
        <taxon>Eukaryota</taxon>
        <taxon>Viridiplantae</taxon>
        <taxon>Streptophyta</taxon>
        <taxon>Embryophyta</taxon>
        <taxon>Tracheophyta</taxon>
        <taxon>Spermatophyta</taxon>
        <taxon>Magnoliopsida</taxon>
        <taxon>eudicotyledons</taxon>
        <taxon>Gunneridae</taxon>
        <taxon>Pentapetalae</taxon>
        <taxon>asterids</taxon>
        <taxon>campanulids</taxon>
        <taxon>Aquifoliales</taxon>
        <taxon>Aquifoliaceae</taxon>
        <taxon>Ilex</taxon>
    </lineage>
</organism>
<keyword evidence="8" id="KW-0472">Membrane</keyword>
<evidence type="ECO:0000256" key="1">
    <source>
        <dbReference type="ARBA" id="ARBA00004477"/>
    </source>
</evidence>
<keyword evidence="6" id="KW-0256">Endoplasmic reticulum</keyword>
<evidence type="ECO:0000256" key="7">
    <source>
        <dbReference type="ARBA" id="ARBA00022989"/>
    </source>
</evidence>
<evidence type="ECO:0000313" key="13">
    <source>
        <dbReference type="Proteomes" id="UP001642360"/>
    </source>
</evidence>
<keyword evidence="5" id="KW-0053">Apoptosis</keyword>
<proteinExistence type="inferred from homology"/>
<dbReference type="GO" id="GO:0005789">
    <property type="term" value="C:endoplasmic reticulum membrane"/>
    <property type="evidence" value="ECO:0007669"/>
    <property type="project" value="UniProtKB-SubCell"/>
</dbReference>